<accession>A0ABW5S9E6</accession>
<organism evidence="2 3">
    <name type="scientific">Mesonia sediminis</name>
    <dbReference type="NCBI Taxonomy" id="1703946"/>
    <lineage>
        <taxon>Bacteria</taxon>
        <taxon>Pseudomonadati</taxon>
        <taxon>Bacteroidota</taxon>
        <taxon>Flavobacteriia</taxon>
        <taxon>Flavobacteriales</taxon>
        <taxon>Flavobacteriaceae</taxon>
        <taxon>Mesonia</taxon>
    </lineage>
</organism>
<reference evidence="3" key="1">
    <citation type="journal article" date="2019" name="Int. J. Syst. Evol. Microbiol.">
        <title>The Global Catalogue of Microorganisms (GCM) 10K type strain sequencing project: providing services to taxonomists for standard genome sequencing and annotation.</title>
        <authorList>
            <consortium name="The Broad Institute Genomics Platform"/>
            <consortium name="The Broad Institute Genome Sequencing Center for Infectious Disease"/>
            <person name="Wu L."/>
            <person name="Ma J."/>
        </authorList>
    </citation>
    <scope>NUCLEOTIDE SEQUENCE [LARGE SCALE GENOMIC DNA]</scope>
    <source>
        <strain evidence="3">KCTC 42255</strain>
    </source>
</reference>
<comment type="caution">
    <text evidence="2">The sequence shown here is derived from an EMBL/GenBank/DDBJ whole genome shotgun (WGS) entry which is preliminary data.</text>
</comment>
<dbReference type="Proteomes" id="UP001597357">
    <property type="component" value="Unassembled WGS sequence"/>
</dbReference>
<dbReference type="EMBL" id="JBHULZ010000002">
    <property type="protein sequence ID" value="MFD2696441.1"/>
    <property type="molecule type" value="Genomic_DNA"/>
</dbReference>
<sequence length="47" mass="5570">MMMEQDEKHAVNEDNLQEKYEGETHAKGEDTHANKSLWEQMKNLFGF</sequence>
<feature type="region of interest" description="Disordered" evidence="1">
    <location>
        <begin position="1"/>
        <end position="34"/>
    </location>
</feature>
<feature type="compositionally biased region" description="Basic and acidic residues" evidence="1">
    <location>
        <begin position="1"/>
        <end position="33"/>
    </location>
</feature>
<dbReference type="RefSeq" id="WP_379042539.1">
    <property type="nucleotide sequence ID" value="NZ_JBHULZ010000002.1"/>
</dbReference>
<protein>
    <submittedName>
        <fullName evidence="2">Uncharacterized protein</fullName>
    </submittedName>
</protein>
<evidence type="ECO:0000313" key="2">
    <source>
        <dbReference type="EMBL" id="MFD2696441.1"/>
    </source>
</evidence>
<name>A0ABW5S9E6_9FLAO</name>
<keyword evidence="3" id="KW-1185">Reference proteome</keyword>
<evidence type="ECO:0000256" key="1">
    <source>
        <dbReference type="SAM" id="MobiDB-lite"/>
    </source>
</evidence>
<gene>
    <name evidence="2" type="ORF">ACFSQ0_00375</name>
</gene>
<evidence type="ECO:0000313" key="3">
    <source>
        <dbReference type="Proteomes" id="UP001597357"/>
    </source>
</evidence>
<proteinExistence type="predicted"/>